<dbReference type="Proteomes" id="UP000256690">
    <property type="component" value="Unassembled WGS sequence"/>
</dbReference>
<comment type="caution">
    <text evidence="3">The sequence shown here is derived from an EMBL/GenBank/DDBJ whole genome shotgun (WGS) entry which is preliminary data.</text>
</comment>
<dbReference type="AlphaFoldDB" id="A0A3D8R4J9"/>
<evidence type="ECO:0000259" key="2">
    <source>
        <dbReference type="Pfam" id="PF24883"/>
    </source>
</evidence>
<dbReference type="PANTHER" id="PTHR10039">
    <property type="entry name" value="AMELOGENIN"/>
    <property type="match status" value="1"/>
</dbReference>
<reference evidence="3 4" key="1">
    <citation type="journal article" date="2018" name="IMA Fungus">
        <title>IMA Genome-F 9: Draft genome sequence of Annulohypoxylon stygium, Aspergillus mulundensis, Berkeleyomyces basicola (syn. Thielaviopsis basicola), Ceratocystis smalleyi, two Cercospora beticola strains, Coleophoma cylindrospora, Fusarium fracticaudum, Phialophora cf. hyalina, and Morchella septimelata.</title>
        <authorList>
            <person name="Wingfield B.D."/>
            <person name="Bills G.F."/>
            <person name="Dong Y."/>
            <person name="Huang W."/>
            <person name="Nel W.J."/>
            <person name="Swalarsk-Parry B.S."/>
            <person name="Vaghefi N."/>
            <person name="Wilken P.M."/>
            <person name="An Z."/>
            <person name="de Beer Z.W."/>
            <person name="De Vos L."/>
            <person name="Chen L."/>
            <person name="Duong T.A."/>
            <person name="Gao Y."/>
            <person name="Hammerbacher A."/>
            <person name="Kikkert J.R."/>
            <person name="Li Y."/>
            <person name="Li H."/>
            <person name="Li K."/>
            <person name="Li Q."/>
            <person name="Liu X."/>
            <person name="Ma X."/>
            <person name="Naidoo K."/>
            <person name="Pethybridge S.J."/>
            <person name="Sun J."/>
            <person name="Steenkamp E.T."/>
            <person name="van der Nest M.A."/>
            <person name="van Wyk S."/>
            <person name="Wingfield M.J."/>
            <person name="Xiong C."/>
            <person name="Yue Q."/>
            <person name="Zhang X."/>
        </authorList>
    </citation>
    <scope>NUCLEOTIDE SEQUENCE [LARGE SCALE GENOMIC DNA]</scope>
    <source>
        <strain evidence="3 4">DSM 5745</strain>
    </source>
</reference>
<feature type="domain" description="Nephrocystin 3-like N-terminal" evidence="2">
    <location>
        <begin position="224"/>
        <end position="396"/>
    </location>
</feature>
<dbReference type="OrthoDB" id="7464126at2759"/>
<dbReference type="STRING" id="1810919.A0A3D8R4J9"/>
<dbReference type="GeneID" id="38118874"/>
<dbReference type="EMBL" id="PVWQ01000011">
    <property type="protein sequence ID" value="RDW68744.1"/>
    <property type="molecule type" value="Genomic_DNA"/>
</dbReference>
<keyword evidence="1" id="KW-0677">Repeat</keyword>
<dbReference type="SUPFAM" id="SSF52540">
    <property type="entry name" value="P-loop containing nucleoside triphosphate hydrolases"/>
    <property type="match status" value="1"/>
</dbReference>
<name>A0A3D8R4J9_9EURO</name>
<sequence>MTQVEHWPEVPRRSDNLWREAADFLSEEERASLDFQRPEKLQILTDLHRVTEKERKSGEKVIVRDLFAKVAKWITRFKELGDVAVQFDPVHAALPRAGVKFLLKVMFAARPAISDFEVTETILEHTTSLAELISCYAVLEELYLQLVSVAASELSTALTGLYNIDRSFKNVFQVTPDFQAIIDEVATVQLAVDECARLVDRNDWLSTEPYKKHHNKTRKDFLAGTGTWLLTHPLYKECKDSSASSLLWLHGIPGSGKSKLVSLDIKDFLLECKNGRSPPPAYFYCSRNPAEPGRSNPDNILASIARQLARANGVGQLLAPVTTRCREEEKEGFPAGQLELHDCRRLILEILPFYSAVIVIDALDECDLERRYELLEVLDDVLNESSTLIRMLVSSRDDQDLDWDRQAYTSPAIAGIFQS</sequence>
<dbReference type="PANTHER" id="PTHR10039:SF16">
    <property type="entry name" value="GPI INOSITOL-DEACYLASE"/>
    <property type="match status" value="1"/>
</dbReference>
<organism evidence="3 4">
    <name type="scientific">Aspergillus mulundensis</name>
    <dbReference type="NCBI Taxonomy" id="1810919"/>
    <lineage>
        <taxon>Eukaryota</taxon>
        <taxon>Fungi</taxon>
        <taxon>Dikarya</taxon>
        <taxon>Ascomycota</taxon>
        <taxon>Pezizomycotina</taxon>
        <taxon>Eurotiomycetes</taxon>
        <taxon>Eurotiomycetidae</taxon>
        <taxon>Eurotiales</taxon>
        <taxon>Aspergillaceae</taxon>
        <taxon>Aspergillus</taxon>
        <taxon>Aspergillus subgen. Nidulantes</taxon>
    </lineage>
</organism>
<proteinExistence type="predicted"/>
<evidence type="ECO:0000313" key="4">
    <source>
        <dbReference type="Proteomes" id="UP000256690"/>
    </source>
</evidence>
<dbReference type="InterPro" id="IPR027417">
    <property type="entry name" value="P-loop_NTPase"/>
</dbReference>
<dbReference type="RefSeq" id="XP_026600533.1">
    <property type="nucleotide sequence ID" value="XM_026750520.1"/>
</dbReference>
<dbReference type="Gene3D" id="3.40.50.300">
    <property type="entry name" value="P-loop containing nucleotide triphosphate hydrolases"/>
    <property type="match status" value="1"/>
</dbReference>
<dbReference type="Pfam" id="PF24883">
    <property type="entry name" value="NPHP3_N"/>
    <property type="match status" value="1"/>
</dbReference>
<evidence type="ECO:0000256" key="1">
    <source>
        <dbReference type="ARBA" id="ARBA00022737"/>
    </source>
</evidence>
<accession>A0A3D8R4J9</accession>
<gene>
    <name evidence="3" type="ORF">DSM5745_08504</name>
</gene>
<dbReference type="InterPro" id="IPR056884">
    <property type="entry name" value="NPHP3-like_N"/>
</dbReference>
<evidence type="ECO:0000313" key="3">
    <source>
        <dbReference type="EMBL" id="RDW68744.1"/>
    </source>
</evidence>
<keyword evidence="4" id="KW-1185">Reference proteome</keyword>
<protein>
    <recommendedName>
        <fullName evidence="2">Nephrocystin 3-like N-terminal domain-containing protein</fullName>
    </recommendedName>
</protein>